<accession>A0ACC3DW15</accession>
<keyword evidence="2" id="KW-1185">Reference proteome</keyword>
<comment type="caution">
    <text evidence="1">The sequence shown here is derived from an EMBL/GenBank/DDBJ whole genome shotgun (WGS) entry which is preliminary data.</text>
</comment>
<dbReference type="EMBL" id="JAWDJW010000422">
    <property type="protein sequence ID" value="KAK3080742.1"/>
    <property type="molecule type" value="Genomic_DNA"/>
</dbReference>
<name>A0ACC3DW15_9PEZI</name>
<gene>
    <name evidence="1" type="ORF">LTS18_013596</name>
</gene>
<protein>
    <submittedName>
        <fullName evidence="1">Uncharacterized protein</fullName>
    </submittedName>
</protein>
<proteinExistence type="predicted"/>
<sequence>MADVRQCLCTWFMNNKSKKSCPDCRSRVRQQPAPAYLIKEITLVFINRTELLPPGETLEQHAKWQKEEADIVLLDKTNKDSRTGGLFKGCFRPPSLPDARLRAIRDIEDGVDRCPLCSWEIEDAMCARCGLHFDEDGTGTVSGSFGGFSDMDETSERELSVEDLDADLEMDDQDLGFEYDDEFDNDDMGDLGFQEQYYGDDQPFALQRYLSASGNPLQHALNMSPRRRAAHSAAGSRRRSYSASLATDLPESEMGTVEEEDEEDDDEDSSMNDFVVEDDDNEESSGASTSTESTPQPVSGTSSQRARNRRVIASESPSLSDSVADDEAEEDDAPVTNGRRRFWQRQTRSATSSAASSASTGSAAVAREGWTPLSQGSVGSQDEEMDEDEDDSESDGGRTTVGWEPNTISNERTRNAGSLTPIADNLHAPFRPPSRSTHARILDGSRGLRRRSSVLSVSTVHYEDGEANDDDDSDIDRDGDSRMNGAALRSRGSRVRLRTAPAIPQSSNTNRGSTLGDAIDIDTDEGSDTSPRLTRNGQPSRPRQQEYDPRISWMFAQHQSEMREINFQRSDPLYNYLEQLRATTPVARPRTANRTRTPAQATNASASPPATSSLEASQASGSGYQRVRAATGNVTTGRAAGMSSMRSEASGPSNVREASISSEASVGIVRPMLGPAHTFQPAAATLDDILDRPASRISSRPPSAAGRRGLTALPPAFSPMSPGFNAARNFQPQNRNPFMQMYVRPRQSQRALREQPSTATLRPRESRRVLRVQPSQTNVREDILQSPNIRPQSSRINLRSQPSQHCLQPQSSARALRANAAALPTQSYGLLPNGATPAGLQSLSSNSSTLTDDERRRRATELVRRRAAELSRNPYVAGIQRHGQIDSATLLNRTNQSNAIDGASSAATSQAPINASTAPTASPNLGRRRSNRNIAGATVPAPVQASAIAPARSAQPQQVSFSALWGNNSRVQGGQDPGRPPYEASLTRNANAVAVSGAR</sequence>
<organism evidence="1 2">
    <name type="scientific">Coniosporium uncinatum</name>
    <dbReference type="NCBI Taxonomy" id="93489"/>
    <lineage>
        <taxon>Eukaryota</taxon>
        <taxon>Fungi</taxon>
        <taxon>Dikarya</taxon>
        <taxon>Ascomycota</taxon>
        <taxon>Pezizomycotina</taxon>
        <taxon>Dothideomycetes</taxon>
        <taxon>Dothideomycetes incertae sedis</taxon>
        <taxon>Coniosporium</taxon>
    </lineage>
</organism>
<reference evidence="1" key="1">
    <citation type="submission" date="2024-09" db="EMBL/GenBank/DDBJ databases">
        <title>Black Yeasts Isolated from many extreme environments.</title>
        <authorList>
            <person name="Coleine C."/>
            <person name="Stajich J.E."/>
            <person name="Selbmann L."/>
        </authorList>
    </citation>
    <scope>NUCLEOTIDE SEQUENCE</scope>
    <source>
        <strain evidence="1">CCFEE 5737</strain>
    </source>
</reference>
<evidence type="ECO:0000313" key="1">
    <source>
        <dbReference type="EMBL" id="KAK3080742.1"/>
    </source>
</evidence>
<dbReference type="Proteomes" id="UP001186974">
    <property type="component" value="Unassembled WGS sequence"/>
</dbReference>
<evidence type="ECO:0000313" key="2">
    <source>
        <dbReference type="Proteomes" id="UP001186974"/>
    </source>
</evidence>